<organism evidence="1 2">
    <name type="scientific">Cirrhinus mrigala</name>
    <name type="common">Mrigala</name>
    <dbReference type="NCBI Taxonomy" id="683832"/>
    <lineage>
        <taxon>Eukaryota</taxon>
        <taxon>Metazoa</taxon>
        <taxon>Chordata</taxon>
        <taxon>Craniata</taxon>
        <taxon>Vertebrata</taxon>
        <taxon>Euteleostomi</taxon>
        <taxon>Actinopterygii</taxon>
        <taxon>Neopterygii</taxon>
        <taxon>Teleostei</taxon>
        <taxon>Ostariophysi</taxon>
        <taxon>Cypriniformes</taxon>
        <taxon>Cyprinidae</taxon>
        <taxon>Labeoninae</taxon>
        <taxon>Labeonini</taxon>
        <taxon>Cirrhinus</taxon>
    </lineage>
</organism>
<dbReference type="Proteomes" id="UP001529510">
    <property type="component" value="Unassembled WGS sequence"/>
</dbReference>
<gene>
    <name evidence="1" type="ORF">M9458_013872</name>
</gene>
<evidence type="ECO:0000313" key="1">
    <source>
        <dbReference type="EMBL" id="KAL0191174.1"/>
    </source>
</evidence>
<dbReference type="EMBL" id="JAMKFB020000006">
    <property type="protein sequence ID" value="KAL0191174.1"/>
    <property type="molecule type" value="Genomic_DNA"/>
</dbReference>
<reference evidence="1 2" key="1">
    <citation type="submission" date="2024-05" db="EMBL/GenBank/DDBJ databases">
        <title>Genome sequencing and assembly of Indian major carp, Cirrhinus mrigala (Hamilton, 1822).</title>
        <authorList>
            <person name="Mohindra V."/>
            <person name="Chowdhury L.M."/>
            <person name="Lal K."/>
            <person name="Jena J.K."/>
        </authorList>
    </citation>
    <scope>NUCLEOTIDE SEQUENCE [LARGE SCALE GENOMIC DNA]</scope>
    <source>
        <strain evidence="1">CM1030</strain>
        <tissue evidence="1">Blood</tissue>
    </source>
</reference>
<proteinExistence type="predicted"/>
<feature type="non-terminal residue" evidence="1">
    <location>
        <position position="1"/>
    </location>
</feature>
<comment type="caution">
    <text evidence="1">The sequence shown here is derived from an EMBL/GenBank/DDBJ whole genome shotgun (WGS) entry which is preliminary data.</text>
</comment>
<keyword evidence="2" id="KW-1185">Reference proteome</keyword>
<evidence type="ECO:0000313" key="2">
    <source>
        <dbReference type="Proteomes" id="UP001529510"/>
    </source>
</evidence>
<feature type="non-terminal residue" evidence="1">
    <location>
        <position position="52"/>
    </location>
</feature>
<name>A0ABD0QY68_CIRMR</name>
<dbReference type="AlphaFoldDB" id="A0ABD0QY68"/>
<sequence length="52" mass="6053">FLWRGEFNAGSYLLLPFTTGCRLMKRMRKTPSKTAQLVNRTQSGELELTKEF</sequence>
<protein>
    <submittedName>
        <fullName evidence="1">Uncharacterized protein</fullName>
    </submittedName>
</protein>
<accession>A0ABD0QY68</accession>